<accession>A0A6N2MGS8</accession>
<sequence>MPSSEMQPLFDDDLSWMDSLIWEEILPAAPETGLGTEPADQPFEMDMNNIPSSLMRDVEFSNRMTWEFTQSVAERGSSSKRPVSLPTECMGVCQVQGII</sequence>
<dbReference type="EMBL" id="CAADRP010001807">
    <property type="protein sequence ID" value="VFU52806.1"/>
    <property type="molecule type" value="Genomic_DNA"/>
</dbReference>
<organism evidence="2">
    <name type="scientific">Salix viminalis</name>
    <name type="common">Common osier</name>
    <name type="synonym">Basket willow</name>
    <dbReference type="NCBI Taxonomy" id="40686"/>
    <lineage>
        <taxon>Eukaryota</taxon>
        <taxon>Viridiplantae</taxon>
        <taxon>Streptophyta</taxon>
        <taxon>Embryophyta</taxon>
        <taxon>Tracheophyta</taxon>
        <taxon>Spermatophyta</taxon>
        <taxon>Magnoliopsida</taxon>
        <taxon>eudicotyledons</taxon>
        <taxon>Gunneridae</taxon>
        <taxon>Pentapetalae</taxon>
        <taxon>rosids</taxon>
        <taxon>fabids</taxon>
        <taxon>Malpighiales</taxon>
        <taxon>Salicaceae</taxon>
        <taxon>Saliceae</taxon>
        <taxon>Salix</taxon>
    </lineage>
</organism>
<dbReference type="AlphaFoldDB" id="A0A6N2MGS8"/>
<feature type="region of interest" description="Disordered" evidence="1">
    <location>
        <begin position="28"/>
        <end position="48"/>
    </location>
</feature>
<gene>
    <name evidence="2" type="ORF">SVIM_LOCUS364597</name>
</gene>
<protein>
    <submittedName>
        <fullName evidence="2">Uncharacterized protein</fullName>
    </submittedName>
</protein>
<evidence type="ECO:0000256" key="1">
    <source>
        <dbReference type="SAM" id="MobiDB-lite"/>
    </source>
</evidence>
<proteinExistence type="predicted"/>
<evidence type="ECO:0000313" key="2">
    <source>
        <dbReference type="EMBL" id="VFU52806.1"/>
    </source>
</evidence>
<reference evidence="2" key="1">
    <citation type="submission" date="2019-03" db="EMBL/GenBank/DDBJ databases">
        <authorList>
            <person name="Mank J."/>
            <person name="Almeida P."/>
        </authorList>
    </citation>
    <scope>NUCLEOTIDE SEQUENCE</scope>
    <source>
        <strain evidence="2">78183</strain>
    </source>
</reference>
<name>A0A6N2MGS8_SALVM</name>